<evidence type="ECO:0000313" key="4">
    <source>
        <dbReference type="Proteomes" id="UP000656804"/>
    </source>
</evidence>
<feature type="transmembrane region" description="Helical" evidence="1">
    <location>
        <begin position="241"/>
        <end position="262"/>
    </location>
</feature>
<feature type="transmembrane region" description="Helical" evidence="1">
    <location>
        <begin position="216"/>
        <end position="235"/>
    </location>
</feature>
<dbReference type="PANTHER" id="PTHR23028">
    <property type="entry name" value="ACETYLTRANSFERASE"/>
    <property type="match status" value="1"/>
</dbReference>
<dbReference type="Pfam" id="PF01757">
    <property type="entry name" value="Acyl_transf_3"/>
    <property type="match status" value="1"/>
</dbReference>
<feature type="transmembrane region" description="Helical" evidence="1">
    <location>
        <begin position="302"/>
        <end position="322"/>
    </location>
</feature>
<keyword evidence="1" id="KW-1133">Transmembrane helix</keyword>
<feature type="transmembrane region" description="Helical" evidence="1">
    <location>
        <begin position="274"/>
        <end position="296"/>
    </location>
</feature>
<keyword evidence="3" id="KW-0012">Acyltransferase</keyword>
<evidence type="ECO:0000256" key="1">
    <source>
        <dbReference type="SAM" id="Phobius"/>
    </source>
</evidence>
<comment type="caution">
    <text evidence="3">The sequence shown here is derived from an EMBL/GenBank/DDBJ whole genome shotgun (WGS) entry which is preliminary data.</text>
</comment>
<dbReference type="GO" id="GO:0016020">
    <property type="term" value="C:membrane"/>
    <property type="evidence" value="ECO:0007669"/>
    <property type="project" value="TreeGrafter"/>
</dbReference>
<name>A0A930UZH3_9ACTN</name>
<feature type="transmembrane region" description="Helical" evidence="1">
    <location>
        <begin position="77"/>
        <end position="96"/>
    </location>
</feature>
<protein>
    <submittedName>
        <fullName evidence="3">Acyltransferase</fullName>
    </submittedName>
</protein>
<feature type="transmembrane region" description="Helical" evidence="1">
    <location>
        <begin position="129"/>
        <end position="151"/>
    </location>
</feature>
<feature type="transmembrane region" description="Helical" evidence="1">
    <location>
        <begin position="186"/>
        <end position="207"/>
    </location>
</feature>
<proteinExistence type="predicted"/>
<sequence>MSARTGRIDGLDLLRGVAVGLVVLRHAVPGPFPGAGVVGVVMFFALSGWLITGLLADELARTGHLDLRAFYRRRVRRLVPPLLVMLAGYTLVTLTLDPLGERGDLLRTLAVALTWIGDLPVLHADGATFHLWTLALEEQFYLLWPGLLLLAHRRARRGLGVAGAALVCLTGLLATAAWLWPDPDLAYALPTSWAGCFVVGGGARLYARRLPRMPRWTAPVALAVLGVLCVVPWRGHTSAHWLTYLVGGPVIAALTVVLVLAWRDRVRVTGPARVLVSLGVVSYAVYLWDYPLALWLRPHGAWAAGAAVPLALAAAWLTRRFVELPLARRRQATPRVVVRDAA</sequence>
<dbReference type="InterPro" id="IPR002656">
    <property type="entry name" value="Acyl_transf_3_dom"/>
</dbReference>
<evidence type="ECO:0000259" key="2">
    <source>
        <dbReference type="Pfam" id="PF01757"/>
    </source>
</evidence>
<dbReference type="GO" id="GO:0016747">
    <property type="term" value="F:acyltransferase activity, transferring groups other than amino-acyl groups"/>
    <property type="evidence" value="ECO:0007669"/>
    <property type="project" value="InterPro"/>
</dbReference>
<dbReference type="RefSeq" id="WP_194502364.1">
    <property type="nucleotide sequence ID" value="NZ_JADIVZ010000002.1"/>
</dbReference>
<keyword evidence="4" id="KW-1185">Reference proteome</keyword>
<dbReference type="AlphaFoldDB" id="A0A930UZH3"/>
<dbReference type="PANTHER" id="PTHR23028:SF53">
    <property type="entry name" value="ACYL_TRANSF_3 DOMAIN-CONTAINING PROTEIN"/>
    <property type="match status" value="1"/>
</dbReference>
<accession>A0A930UZH3</accession>
<feature type="transmembrane region" description="Helical" evidence="1">
    <location>
        <begin position="158"/>
        <end position="180"/>
    </location>
</feature>
<feature type="domain" description="Acyltransferase 3" evidence="2">
    <location>
        <begin position="9"/>
        <end position="318"/>
    </location>
</feature>
<dbReference type="Proteomes" id="UP000656804">
    <property type="component" value="Unassembled WGS sequence"/>
</dbReference>
<gene>
    <name evidence="3" type="ORF">ISG29_05315</name>
</gene>
<dbReference type="InterPro" id="IPR050879">
    <property type="entry name" value="Acyltransferase_3"/>
</dbReference>
<dbReference type="GO" id="GO:0009103">
    <property type="term" value="P:lipopolysaccharide biosynthetic process"/>
    <property type="evidence" value="ECO:0007669"/>
    <property type="project" value="TreeGrafter"/>
</dbReference>
<dbReference type="EMBL" id="JADIVZ010000002">
    <property type="protein sequence ID" value="MBF4161101.1"/>
    <property type="molecule type" value="Genomic_DNA"/>
</dbReference>
<keyword evidence="1" id="KW-0812">Transmembrane</keyword>
<evidence type="ECO:0000313" key="3">
    <source>
        <dbReference type="EMBL" id="MBF4161101.1"/>
    </source>
</evidence>
<organism evidence="3 4">
    <name type="scientific">Nocardioides acrostichi</name>
    <dbReference type="NCBI Taxonomy" id="2784339"/>
    <lineage>
        <taxon>Bacteria</taxon>
        <taxon>Bacillati</taxon>
        <taxon>Actinomycetota</taxon>
        <taxon>Actinomycetes</taxon>
        <taxon>Propionibacteriales</taxon>
        <taxon>Nocardioidaceae</taxon>
        <taxon>Nocardioides</taxon>
    </lineage>
</organism>
<reference evidence="3" key="1">
    <citation type="submission" date="2020-11" db="EMBL/GenBank/DDBJ databases">
        <title>Nocardioides sp. CBS4Y-1, whole genome shotgun sequence.</title>
        <authorList>
            <person name="Tuo L."/>
        </authorList>
    </citation>
    <scope>NUCLEOTIDE SEQUENCE</scope>
    <source>
        <strain evidence="3">CBS4Y-1</strain>
    </source>
</reference>
<keyword evidence="3" id="KW-0808">Transferase</keyword>
<feature type="transmembrane region" description="Helical" evidence="1">
    <location>
        <begin position="34"/>
        <end position="56"/>
    </location>
</feature>
<keyword evidence="1" id="KW-0472">Membrane</keyword>